<dbReference type="GO" id="GO:0003993">
    <property type="term" value="F:acid phosphatase activity"/>
    <property type="evidence" value="ECO:0007669"/>
    <property type="project" value="UniProtKB-EC"/>
</dbReference>
<keyword evidence="6" id="KW-1015">Disulfide bond</keyword>
<keyword evidence="7" id="KW-0325">Glycoprotein</keyword>
<evidence type="ECO:0000256" key="7">
    <source>
        <dbReference type="ARBA" id="ARBA00023180"/>
    </source>
</evidence>
<dbReference type="InterPro" id="IPR050645">
    <property type="entry name" value="Histidine_acid_phosphatase"/>
</dbReference>
<dbReference type="AlphaFoldDB" id="A0AAW0ZH30"/>
<comment type="similarity">
    <text evidence="2">Belongs to the histidine acid phosphatase family.</text>
</comment>
<organism evidence="8 9">
    <name type="scientific">Tetragonisca angustula</name>
    <dbReference type="NCBI Taxonomy" id="166442"/>
    <lineage>
        <taxon>Eukaryota</taxon>
        <taxon>Metazoa</taxon>
        <taxon>Ecdysozoa</taxon>
        <taxon>Arthropoda</taxon>
        <taxon>Hexapoda</taxon>
        <taxon>Insecta</taxon>
        <taxon>Pterygota</taxon>
        <taxon>Neoptera</taxon>
        <taxon>Endopterygota</taxon>
        <taxon>Hymenoptera</taxon>
        <taxon>Apocrita</taxon>
        <taxon>Aculeata</taxon>
        <taxon>Apoidea</taxon>
        <taxon>Anthophila</taxon>
        <taxon>Apidae</taxon>
        <taxon>Tetragonisca</taxon>
    </lineage>
</organism>
<dbReference type="Proteomes" id="UP001432146">
    <property type="component" value="Unassembled WGS sequence"/>
</dbReference>
<dbReference type="EC" id="3.1.3.2" evidence="3"/>
<dbReference type="SUPFAM" id="SSF53254">
    <property type="entry name" value="Phosphoglycerate mutase-like"/>
    <property type="match status" value="1"/>
</dbReference>
<dbReference type="EMBL" id="JAWNGG020000198">
    <property type="protein sequence ID" value="KAK9297015.1"/>
    <property type="molecule type" value="Genomic_DNA"/>
</dbReference>
<evidence type="ECO:0000256" key="2">
    <source>
        <dbReference type="ARBA" id="ARBA00005375"/>
    </source>
</evidence>
<evidence type="ECO:0000256" key="3">
    <source>
        <dbReference type="ARBA" id="ARBA00012646"/>
    </source>
</evidence>
<protein>
    <recommendedName>
        <fullName evidence="3">acid phosphatase</fullName>
        <ecNumber evidence="3">3.1.3.2</ecNumber>
    </recommendedName>
</protein>
<accession>A0AAW0ZH30</accession>
<dbReference type="InterPro" id="IPR000560">
    <property type="entry name" value="His_Pase_clade-2"/>
</dbReference>
<dbReference type="PANTHER" id="PTHR11567">
    <property type="entry name" value="ACID PHOSPHATASE-RELATED"/>
    <property type="match status" value="1"/>
</dbReference>
<dbReference type="PANTHER" id="PTHR11567:SF211">
    <property type="entry name" value="PROSTATIC ACID PHOSPHATASE"/>
    <property type="match status" value="1"/>
</dbReference>
<comment type="catalytic activity">
    <reaction evidence="1">
        <text>a phosphate monoester + H2O = an alcohol + phosphate</text>
        <dbReference type="Rhea" id="RHEA:15017"/>
        <dbReference type="ChEBI" id="CHEBI:15377"/>
        <dbReference type="ChEBI" id="CHEBI:30879"/>
        <dbReference type="ChEBI" id="CHEBI:43474"/>
        <dbReference type="ChEBI" id="CHEBI:67140"/>
        <dbReference type="EC" id="3.1.3.2"/>
    </reaction>
</comment>
<dbReference type="InterPro" id="IPR033379">
    <property type="entry name" value="Acid_Pase_AS"/>
</dbReference>
<dbReference type="Gene3D" id="3.40.50.1240">
    <property type="entry name" value="Phosphoglycerate mutase-like"/>
    <property type="match status" value="1"/>
</dbReference>
<evidence type="ECO:0000256" key="1">
    <source>
        <dbReference type="ARBA" id="ARBA00000032"/>
    </source>
</evidence>
<evidence type="ECO:0000256" key="5">
    <source>
        <dbReference type="ARBA" id="ARBA00022801"/>
    </source>
</evidence>
<gene>
    <name evidence="8" type="ORF">QLX08_009116</name>
</gene>
<dbReference type="CDD" id="cd07061">
    <property type="entry name" value="HP_HAP_like"/>
    <property type="match status" value="1"/>
</dbReference>
<dbReference type="Pfam" id="PF00328">
    <property type="entry name" value="His_Phos_2"/>
    <property type="match status" value="1"/>
</dbReference>
<comment type="caution">
    <text evidence="8">The sequence shown here is derived from an EMBL/GenBank/DDBJ whole genome shotgun (WGS) entry which is preliminary data.</text>
</comment>
<keyword evidence="5" id="KW-0378">Hydrolase</keyword>
<name>A0AAW0ZH30_9HYME</name>
<proteinExistence type="inferred from homology"/>
<keyword evidence="9" id="KW-1185">Reference proteome</keyword>
<evidence type="ECO:0000313" key="8">
    <source>
        <dbReference type="EMBL" id="KAK9297015.1"/>
    </source>
</evidence>
<evidence type="ECO:0000313" key="9">
    <source>
        <dbReference type="Proteomes" id="UP001432146"/>
    </source>
</evidence>
<evidence type="ECO:0000256" key="4">
    <source>
        <dbReference type="ARBA" id="ARBA00022729"/>
    </source>
</evidence>
<evidence type="ECO:0000256" key="6">
    <source>
        <dbReference type="ARBA" id="ARBA00023157"/>
    </source>
</evidence>
<sequence length="425" mass="48957">MSLCRWFLGDVQAQKLNTTSMTSFVFSSRSFSPMYTILALAAIIGVTAVRAELRLVNVIFRHGDRTPDATDDEKYPNDPYLNYSYYPMGRGQLTNSGKMREYTLGRFLRERYGDFLGELYIPDEVSALSSDYDRTKMSLQLVLAGLYPPNHTVERWNQNLNWQPIPARYLRRYEDNFFLPEDCLLFLVEYNRVLQSPEGKQQLENYSGFMKQLTEWTGKNISTPWDLYYLYHTLMAESSYDLVLPNWTHGIFPYGELWNATVFSYEIANSTPLLRRLYAGPFLRLVTRHMLNHISGIKDEGEKINLFSGHESNVAAVLFALGVYHPHVPEYSSSVILELHYIGNNYYVKVVYYLGIPSKGNELQLPNCDVLCPIDKFLQLIEDVTPSNEEMICDKGLSSAFVDKKTIEELDLLKYNLIKTAGVID</sequence>
<reference evidence="8 9" key="1">
    <citation type="submission" date="2024-05" db="EMBL/GenBank/DDBJ databases">
        <title>The nuclear and mitochondrial genome assemblies of Tetragonisca angustula (Apidae: Meliponini), a tiny yet remarkable pollinator in the Neotropics.</title>
        <authorList>
            <person name="Ferrari R."/>
            <person name="Ricardo P.C."/>
            <person name="Dias F.C."/>
            <person name="Araujo N.S."/>
            <person name="Soares D.O."/>
            <person name="Zhou Q.-S."/>
            <person name="Zhu C.-D."/>
            <person name="Coutinho L."/>
            <person name="Airas M.C."/>
            <person name="Batista T.M."/>
        </authorList>
    </citation>
    <scope>NUCLEOTIDE SEQUENCE [LARGE SCALE GENOMIC DNA]</scope>
    <source>
        <strain evidence="8">ASF017062</strain>
        <tissue evidence="8">Abdomen</tissue>
    </source>
</reference>
<dbReference type="InterPro" id="IPR029033">
    <property type="entry name" value="His_PPase_superfam"/>
</dbReference>
<keyword evidence="4" id="KW-0732">Signal</keyword>
<dbReference type="PROSITE" id="PS00616">
    <property type="entry name" value="HIS_ACID_PHOSPHAT_1"/>
    <property type="match status" value="1"/>
</dbReference>